<evidence type="ECO:0000256" key="2">
    <source>
        <dbReference type="SAM" id="Phobius"/>
    </source>
</evidence>
<feature type="compositionally biased region" description="Polar residues" evidence="1">
    <location>
        <begin position="93"/>
        <end position="110"/>
    </location>
</feature>
<feature type="region of interest" description="Disordered" evidence="1">
    <location>
        <begin position="522"/>
        <end position="582"/>
    </location>
</feature>
<dbReference type="InterPro" id="IPR001005">
    <property type="entry name" value="SANT/Myb"/>
</dbReference>
<proteinExistence type="predicted"/>
<name>A0A9P4X8S8_9HYPO</name>
<protein>
    <recommendedName>
        <fullName evidence="3">BZIP domain-containing protein</fullName>
    </recommendedName>
</protein>
<feature type="transmembrane region" description="Helical" evidence="2">
    <location>
        <begin position="775"/>
        <end position="794"/>
    </location>
</feature>
<sequence length="797" mass="90127">MADTPPDDISLADFRLPDEELPSRPRHSSNHGESRDFSSFGRGLPGWELPSPPRPPSSHSESSTFSSIFSSALSSAFSSTGFGLPTEELPSPSRHSSNQETSSAFSSSANPDEDWTRISDLAERRRIQNRIAQRNYRKKLKRRLEDLERRAGPEQSEDVNQPLSDNPDWDVTSAYKLESEEWQQQKPNPADWSPEDDQLLLVTRMLGLTWKEIGQYLQFKTPYACFIRHEWLLAERAVVDSWVPPKMHNLAKEYMSMHEEIWSGLAARIGEDWRVVEEKCMPSSSQSSENAKAVDGREGVIKEYLSMRKEIWSGLAARIEEEWYAVEEKCMSKGLKLLQRTAELLEKHEKLKRLKAQRELRQLQRPSPDQEVESLLYHGPPQYPSNQGMWEEDTAAPYMNDKQQSQVLQNDLISTARKQNRPYWKSMYDLADKGQHGEIAIPPRVNDRQPSRDLHGGQASGTPTPIKPPTRANRLSLIRLPSWIRKIARPKLKPGYRRIEWTCDCGVDLYGDFETKTSDLDDLKSSLDTSADERSTNSSSDSEQSQTNPHHMTSRSSSSSRTTSSRANSTRASLSTGSTDASSVDVDVIPSKFLALCVNTGGMYKTLAELDMSRINSDGEAFSQMKKAYLQYRGVRSRLHFLVKPVTVEFVRFTLWNLRHGYVSVCDRPNSMPSNSIDYEFIPPPMPPEVFVHYLEHGDGDLSPNRYTWLPRLPKRRNHKVVDCGEATEGWGIHVIEGPNRAAVFWIVMATISISVLASVLWTTLKGDIQGGMGLGALIVALPPAIMAAFLFRLEAT</sequence>
<keyword evidence="2" id="KW-1133">Transmembrane helix</keyword>
<feature type="domain" description="BZIP" evidence="3">
    <location>
        <begin position="124"/>
        <end position="139"/>
    </location>
</feature>
<dbReference type="PANTHER" id="PTHR39607">
    <property type="entry name" value="XANTHOCILLIN BIOSYNTHESIS CLUSTER TRANSCRIPTION FACTOR XANC-RELATED"/>
    <property type="match status" value="1"/>
</dbReference>
<evidence type="ECO:0000313" key="4">
    <source>
        <dbReference type="EMBL" id="KAF3063117.1"/>
    </source>
</evidence>
<keyword evidence="2" id="KW-0812">Transmembrane</keyword>
<feature type="region of interest" description="Disordered" evidence="1">
    <location>
        <begin position="77"/>
        <end position="113"/>
    </location>
</feature>
<reference evidence="4 5" key="1">
    <citation type="submission" date="2018-06" db="EMBL/GenBank/DDBJ databases">
        <title>Genome analysis of cellulolytic fungus Trichoderma lentiforme CFAM-422.</title>
        <authorList>
            <person name="Steindorff A.S."/>
            <person name="Formighieri E.F."/>
            <person name="Midorikawa G.E.O."/>
            <person name="Tamietti M.S."/>
            <person name="Ramos E.Z."/>
            <person name="Silva A.S."/>
            <person name="Bon E.P.S."/>
            <person name="Mendes T.D."/>
            <person name="Damaso M.C.T."/>
            <person name="Favaro L.C.L."/>
        </authorList>
    </citation>
    <scope>NUCLEOTIDE SEQUENCE [LARGE SCALE GENOMIC DNA]</scope>
    <source>
        <strain evidence="4 5">CFAM-422</strain>
    </source>
</reference>
<feature type="compositionally biased region" description="Basic and acidic residues" evidence="1">
    <location>
        <begin position="522"/>
        <end position="535"/>
    </location>
</feature>
<feature type="compositionally biased region" description="Basic and acidic residues" evidence="1">
    <location>
        <begin position="445"/>
        <end position="455"/>
    </location>
</feature>
<feature type="transmembrane region" description="Helical" evidence="2">
    <location>
        <begin position="743"/>
        <end position="763"/>
    </location>
</feature>
<dbReference type="InterPro" id="IPR052635">
    <property type="entry name" value="Sec_Metab_Biosynth_Reg"/>
</dbReference>
<feature type="region of interest" description="Disordered" evidence="1">
    <location>
        <begin position="1"/>
        <end position="65"/>
    </location>
</feature>
<evidence type="ECO:0000313" key="5">
    <source>
        <dbReference type="Proteomes" id="UP000801864"/>
    </source>
</evidence>
<dbReference type="SUPFAM" id="SSF57959">
    <property type="entry name" value="Leucine zipper domain"/>
    <property type="match status" value="1"/>
</dbReference>
<dbReference type="CDD" id="cd14688">
    <property type="entry name" value="bZIP_YAP"/>
    <property type="match status" value="1"/>
</dbReference>
<feature type="region of interest" description="Disordered" evidence="1">
    <location>
        <begin position="148"/>
        <end position="170"/>
    </location>
</feature>
<dbReference type="SUPFAM" id="SSF46689">
    <property type="entry name" value="Homeodomain-like"/>
    <property type="match status" value="1"/>
</dbReference>
<dbReference type="InterPro" id="IPR004827">
    <property type="entry name" value="bZIP"/>
</dbReference>
<keyword evidence="5" id="KW-1185">Reference proteome</keyword>
<dbReference type="PROSITE" id="PS00036">
    <property type="entry name" value="BZIP_BASIC"/>
    <property type="match status" value="1"/>
</dbReference>
<gene>
    <name evidence="4" type="ORF">CFAM422_010241</name>
</gene>
<dbReference type="AlphaFoldDB" id="A0A9P4X8S8"/>
<dbReference type="Proteomes" id="UP000801864">
    <property type="component" value="Unassembled WGS sequence"/>
</dbReference>
<dbReference type="GO" id="GO:0003700">
    <property type="term" value="F:DNA-binding transcription factor activity"/>
    <property type="evidence" value="ECO:0007669"/>
    <property type="project" value="InterPro"/>
</dbReference>
<dbReference type="Gene3D" id="1.20.5.170">
    <property type="match status" value="1"/>
</dbReference>
<accession>A0A9P4X8S8</accession>
<dbReference type="PANTHER" id="PTHR39607:SF1">
    <property type="entry name" value="B-ZIP TRANSCRIPTION FACTOR (EUROFUNG)"/>
    <property type="match status" value="1"/>
</dbReference>
<dbReference type="CDD" id="cd00167">
    <property type="entry name" value="SANT"/>
    <property type="match status" value="1"/>
</dbReference>
<feature type="compositionally biased region" description="Low complexity" evidence="1">
    <location>
        <begin position="536"/>
        <end position="576"/>
    </location>
</feature>
<dbReference type="InterPro" id="IPR046347">
    <property type="entry name" value="bZIP_sf"/>
</dbReference>
<evidence type="ECO:0000259" key="3">
    <source>
        <dbReference type="PROSITE" id="PS00036"/>
    </source>
</evidence>
<feature type="region of interest" description="Disordered" evidence="1">
    <location>
        <begin position="440"/>
        <end position="473"/>
    </location>
</feature>
<comment type="caution">
    <text evidence="4">The sequence shown here is derived from an EMBL/GenBank/DDBJ whole genome shotgun (WGS) entry which is preliminary data.</text>
</comment>
<keyword evidence="2" id="KW-0472">Membrane</keyword>
<dbReference type="EMBL" id="QLNT01000020">
    <property type="protein sequence ID" value="KAF3063117.1"/>
    <property type="molecule type" value="Genomic_DNA"/>
</dbReference>
<dbReference type="InterPro" id="IPR009057">
    <property type="entry name" value="Homeodomain-like_sf"/>
</dbReference>
<organism evidence="4 5">
    <name type="scientific">Trichoderma lentiforme</name>
    <dbReference type="NCBI Taxonomy" id="1567552"/>
    <lineage>
        <taxon>Eukaryota</taxon>
        <taxon>Fungi</taxon>
        <taxon>Dikarya</taxon>
        <taxon>Ascomycota</taxon>
        <taxon>Pezizomycotina</taxon>
        <taxon>Sordariomycetes</taxon>
        <taxon>Hypocreomycetidae</taxon>
        <taxon>Hypocreales</taxon>
        <taxon>Hypocreaceae</taxon>
        <taxon>Trichoderma</taxon>
    </lineage>
</organism>
<evidence type="ECO:0000256" key="1">
    <source>
        <dbReference type="SAM" id="MobiDB-lite"/>
    </source>
</evidence>